<dbReference type="InterPro" id="IPR036266">
    <property type="entry name" value="SecA_Wing/Scaffold_sf"/>
</dbReference>
<keyword evidence="8 15" id="KW-0547">Nucleotide-binding</keyword>
<evidence type="ECO:0000256" key="3">
    <source>
        <dbReference type="ARBA" id="ARBA00007650"/>
    </source>
</evidence>
<evidence type="ECO:0000256" key="11">
    <source>
        <dbReference type="ARBA" id="ARBA00022927"/>
    </source>
</evidence>
<dbReference type="InterPro" id="IPR000185">
    <property type="entry name" value="SecA"/>
</dbReference>
<sequence>MSLLKTLFGNYSKKELKRIQPICDKVLALEDKYAAMTDKELKAQTPLFRERFEKGESLDDILPEAFAVCREASWRVLGMKHFPVQIIGGIVLHQGRIAEMKTGEGKTLVATLPAYLNGLTGRGVHIVTVNDYLARRDSEWMGKLYRFLGLTVGLIVHDLDNDKRKAAYDADITYGTNNELGFDYLRDNMVVYKEKKVQREHVFAIVDEVDSILIDEARTPLIISGKGDKSSDLYERADKFAQTLTCHKFTEIDAKEDMEDYYKENKIDFIVDEKAKTATLTQLGVKKAEEYFQLENLTDPENLTIQHHINQAIKARGIMKRDIDYVVKDGEVIIVDEFTGRLMYGRRYNEGLHQAIEAKEGVKIESESKTLATITFQNFFRLYKKLSGMTGTAATEEAEFREIYMLDVVEIPTNKPLARKDLPDLVFRTETGKFNNVIEDIIKCHEKGQPVLVGTISIEKSEILSKMLKRRGIEHNVLNAKQHDREAEIVAQAGKFGAVTIATNMAGRGTDIMLGGNAEYMAKAKMRKQNIPEELIAEATGFADTDNEEILEARRIYKEYYDSFKDEIKEEAEKVRAAGGLYIMGTERHESRRIDNQLRGRSGRQGDPGTSRFYLSTEDDLMRLFGGDRMKAMMQRLNVDENTPIENKMLSGIIESSQEKVESRNFAIRKNVLQYDDVMNKQREIIYGQRNQVLDGEDLHDTIIKMIEETISDAVSRYVHKDSHWEDWNLAGLKDFFRGWVITDEEKYTFTEEQLEDLKPEKLTEMITEDAMAIYKENEAMLPAEVIREMERVYLLKSVDVHWMDHIDNMEQLKQGIRLRAYGQRDPVVEYRLEGFDMFDEMIAMIREDTSRAMLVAPKRYVKIMEKQAELARLREEAAKKAAAAHQVVINQEQQQPKPVTVPAAVQASLKREQVAKPTATSGDGTDTSRKTVVKGKKVGRNDPCPCGSGKKYKKCCGKDL</sequence>
<comment type="subcellular location">
    <subcellularLocation>
        <location evidence="15">Cell membrane</location>
        <topology evidence="15">Peripheral membrane protein</topology>
        <orientation evidence="15">Cytoplasmic side</orientation>
    </subcellularLocation>
    <subcellularLocation>
        <location evidence="15">Cytoplasm</location>
    </subcellularLocation>
    <subcellularLocation>
        <location evidence="2">Membrane</location>
        <topology evidence="2">Peripheral membrane protein</topology>
    </subcellularLocation>
    <text evidence="15">Distribution is 50-50.</text>
</comment>
<keyword evidence="11 15" id="KW-0653">Protein transport</keyword>
<accession>A0A9D1LY16</accession>
<gene>
    <name evidence="15 21" type="primary">secA</name>
    <name evidence="21" type="ORF">IAD22_04535</name>
</gene>
<dbReference type="InterPro" id="IPR014001">
    <property type="entry name" value="Helicase_ATP-bd"/>
</dbReference>
<evidence type="ECO:0000256" key="6">
    <source>
        <dbReference type="ARBA" id="ARBA00022490"/>
    </source>
</evidence>
<evidence type="ECO:0000256" key="17">
    <source>
        <dbReference type="SAM" id="MobiDB-lite"/>
    </source>
</evidence>
<reference evidence="21" key="1">
    <citation type="submission" date="2020-10" db="EMBL/GenBank/DDBJ databases">
        <authorList>
            <person name="Gilroy R."/>
        </authorList>
    </citation>
    <scope>NUCLEOTIDE SEQUENCE</scope>
    <source>
        <strain evidence="21">ChiGjej1B1-1684</strain>
    </source>
</reference>
<dbReference type="Pfam" id="PF21090">
    <property type="entry name" value="P-loop_SecA"/>
    <property type="match status" value="1"/>
</dbReference>
<dbReference type="EC" id="7.4.2.8" evidence="15"/>
<feature type="compositionally biased region" description="Basic residues" evidence="17">
    <location>
        <begin position="951"/>
        <end position="961"/>
    </location>
</feature>
<dbReference type="AlphaFoldDB" id="A0A9D1LY16"/>
<keyword evidence="6 15" id="KW-0963">Cytoplasm</keyword>
<dbReference type="Pfam" id="PF07517">
    <property type="entry name" value="SecA_DEAD"/>
    <property type="match status" value="1"/>
</dbReference>
<evidence type="ECO:0000259" key="18">
    <source>
        <dbReference type="PROSITE" id="PS51192"/>
    </source>
</evidence>
<dbReference type="Gene3D" id="3.40.50.300">
    <property type="entry name" value="P-loop containing nucleotide triphosphate hydrolases"/>
    <property type="match status" value="2"/>
</dbReference>
<evidence type="ECO:0000256" key="16">
    <source>
        <dbReference type="RuleBase" id="RU003874"/>
    </source>
</evidence>
<dbReference type="GO" id="GO:0043952">
    <property type="term" value="P:protein transport by the Sec complex"/>
    <property type="evidence" value="ECO:0007669"/>
    <property type="project" value="UniProtKB-ARBA"/>
</dbReference>
<dbReference type="FunFam" id="3.40.50.300:FF:000113">
    <property type="entry name" value="Preprotein translocase subunit SecA"/>
    <property type="match status" value="1"/>
</dbReference>
<dbReference type="PROSITE" id="PS51194">
    <property type="entry name" value="HELICASE_CTER"/>
    <property type="match status" value="1"/>
</dbReference>
<evidence type="ECO:0000256" key="2">
    <source>
        <dbReference type="ARBA" id="ARBA00004170"/>
    </source>
</evidence>
<dbReference type="InterPro" id="IPR014018">
    <property type="entry name" value="SecA_motor_DEAD"/>
</dbReference>
<evidence type="ECO:0000256" key="10">
    <source>
        <dbReference type="ARBA" id="ARBA00022840"/>
    </source>
</evidence>
<dbReference type="InterPro" id="IPR011115">
    <property type="entry name" value="SecA_DEAD"/>
</dbReference>
<keyword evidence="12 15" id="KW-1278">Translocase</keyword>
<dbReference type="HAMAP" id="MF_01382">
    <property type="entry name" value="SecA"/>
    <property type="match status" value="1"/>
</dbReference>
<name>A0A9D1LY16_9FIRM</name>
<comment type="caution">
    <text evidence="21">The sequence shown here is derived from an EMBL/GenBank/DDBJ whole genome shotgun (WGS) entry which is preliminary data.</text>
</comment>
<feature type="binding site" evidence="15">
    <location>
        <position position="511"/>
    </location>
    <ligand>
        <name>ATP</name>
        <dbReference type="ChEBI" id="CHEBI:30616"/>
    </ligand>
</feature>
<dbReference type="CDD" id="cd18803">
    <property type="entry name" value="SF2_C_secA"/>
    <property type="match status" value="1"/>
</dbReference>
<feature type="region of interest" description="Disordered" evidence="17">
    <location>
        <begin position="911"/>
        <end position="961"/>
    </location>
</feature>
<feature type="binding site" evidence="15">
    <location>
        <position position="85"/>
    </location>
    <ligand>
        <name>ATP</name>
        <dbReference type="ChEBI" id="CHEBI:30616"/>
    </ligand>
</feature>
<dbReference type="InterPro" id="IPR004027">
    <property type="entry name" value="SEC_C_motif"/>
</dbReference>
<dbReference type="Proteomes" id="UP000824118">
    <property type="component" value="Unassembled WGS sequence"/>
</dbReference>
<dbReference type="InterPro" id="IPR044722">
    <property type="entry name" value="SecA_SF2_C"/>
</dbReference>
<dbReference type="PROSITE" id="PS51196">
    <property type="entry name" value="SECA_MOTOR_DEAD"/>
    <property type="match status" value="1"/>
</dbReference>
<evidence type="ECO:0000256" key="8">
    <source>
        <dbReference type="ARBA" id="ARBA00022741"/>
    </source>
</evidence>
<evidence type="ECO:0000313" key="22">
    <source>
        <dbReference type="Proteomes" id="UP000824118"/>
    </source>
</evidence>
<dbReference type="InterPro" id="IPR020937">
    <property type="entry name" value="SecA_CS"/>
</dbReference>
<dbReference type="GO" id="GO:0031522">
    <property type="term" value="C:cell envelope Sec protein transport complex"/>
    <property type="evidence" value="ECO:0007669"/>
    <property type="project" value="TreeGrafter"/>
</dbReference>
<comment type="cofactor">
    <cofactor evidence="1">
        <name>Zn(2+)</name>
        <dbReference type="ChEBI" id="CHEBI:29105"/>
    </cofactor>
</comment>
<dbReference type="Pfam" id="PF02810">
    <property type="entry name" value="SEC-C"/>
    <property type="match status" value="1"/>
</dbReference>
<dbReference type="Gene3D" id="1.10.3060.10">
    <property type="entry name" value="Helical scaffold and wing domains of SecA"/>
    <property type="match status" value="1"/>
</dbReference>
<dbReference type="Gene3D" id="3.10.450.50">
    <property type="match status" value="1"/>
</dbReference>
<reference evidence="21" key="2">
    <citation type="journal article" date="2021" name="PeerJ">
        <title>Extensive microbial diversity within the chicken gut microbiome revealed by metagenomics and culture.</title>
        <authorList>
            <person name="Gilroy R."/>
            <person name="Ravi A."/>
            <person name="Getino M."/>
            <person name="Pursley I."/>
            <person name="Horton D.L."/>
            <person name="Alikhan N.F."/>
            <person name="Baker D."/>
            <person name="Gharbi K."/>
            <person name="Hall N."/>
            <person name="Watson M."/>
            <person name="Adriaenssens E.M."/>
            <person name="Foster-Nyarko E."/>
            <person name="Jarju S."/>
            <person name="Secka A."/>
            <person name="Antonio M."/>
            <person name="Oren A."/>
            <person name="Chaudhuri R.R."/>
            <person name="La Ragione R."/>
            <person name="Hildebrand F."/>
            <person name="Pallen M.J."/>
        </authorList>
    </citation>
    <scope>NUCLEOTIDE SEQUENCE</scope>
    <source>
        <strain evidence="21">ChiGjej1B1-1684</strain>
    </source>
</reference>
<dbReference type="Pfam" id="PF07516">
    <property type="entry name" value="SecA_SW"/>
    <property type="match status" value="1"/>
</dbReference>
<dbReference type="GO" id="GO:0017038">
    <property type="term" value="P:protein import"/>
    <property type="evidence" value="ECO:0007669"/>
    <property type="project" value="InterPro"/>
</dbReference>
<dbReference type="SUPFAM" id="SSF81767">
    <property type="entry name" value="Pre-protein crosslinking domain of SecA"/>
    <property type="match status" value="1"/>
</dbReference>
<dbReference type="InterPro" id="IPR011130">
    <property type="entry name" value="SecA_preprotein_X-link_dom"/>
</dbReference>
<dbReference type="GO" id="GO:0005829">
    <property type="term" value="C:cytosol"/>
    <property type="evidence" value="ECO:0007669"/>
    <property type="project" value="TreeGrafter"/>
</dbReference>
<organism evidence="21 22">
    <name type="scientific">Candidatus Limousia pullorum</name>
    <dbReference type="NCBI Taxonomy" id="2840860"/>
    <lineage>
        <taxon>Bacteria</taxon>
        <taxon>Bacillati</taxon>
        <taxon>Bacillota</taxon>
        <taxon>Clostridia</taxon>
        <taxon>Eubacteriales</taxon>
        <taxon>Oscillospiraceae</taxon>
        <taxon>Oscillospiraceae incertae sedis</taxon>
        <taxon>Candidatus Limousia</taxon>
    </lineage>
</organism>
<dbReference type="SMART" id="SM00957">
    <property type="entry name" value="SecA_DEAD"/>
    <property type="match status" value="1"/>
</dbReference>
<dbReference type="InterPro" id="IPR027417">
    <property type="entry name" value="P-loop_NTPase"/>
</dbReference>
<evidence type="ECO:0000256" key="7">
    <source>
        <dbReference type="ARBA" id="ARBA00022723"/>
    </source>
</evidence>
<protein>
    <recommendedName>
        <fullName evidence="15 16">Protein translocase subunit SecA</fullName>
        <ecNumber evidence="15">7.4.2.8</ecNumber>
    </recommendedName>
</protein>
<evidence type="ECO:0000313" key="21">
    <source>
        <dbReference type="EMBL" id="HIU50260.1"/>
    </source>
</evidence>
<dbReference type="PROSITE" id="PS01312">
    <property type="entry name" value="SECA"/>
    <property type="match status" value="1"/>
</dbReference>
<dbReference type="GO" id="GO:0006605">
    <property type="term" value="P:protein targeting"/>
    <property type="evidence" value="ECO:0007669"/>
    <property type="project" value="UniProtKB-UniRule"/>
</dbReference>
<comment type="catalytic activity">
    <reaction evidence="15">
        <text>ATP + H2O + cellular proteinSide 1 = ADP + phosphate + cellular proteinSide 2.</text>
        <dbReference type="EC" id="7.4.2.8"/>
    </reaction>
</comment>
<dbReference type="FunFam" id="3.90.1440.10:FF:000002">
    <property type="entry name" value="Protein translocase subunit SecA"/>
    <property type="match status" value="1"/>
</dbReference>
<comment type="function">
    <text evidence="15">Part of the Sec protein translocase complex. Interacts with the SecYEG preprotein conducting channel. Has a central role in coupling the hydrolysis of ATP to the transfer of proteins into and across the cell membrane, serving as an ATP-driven molecular motor driving the stepwise translocation of polypeptide chains across the membrane.</text>
</comment>
<keyword evidence="9" id="KW-0862">Zinc</keyword>
<dbReference type="InterPro" id="IPR011116">
    <property type="entry name" value="SecA_Wing/Scaffold"/>
</dbReference>
<feature type="domain" description="Helicase ATP-binding" evidence="18">
    <location>
        <begin position="87"/>
        <end position="264"/>
    </location>
</feature>
<dbReference type="Pfam" id="PF01043">
    <property type="entry name" value="SecA_PP_bind"/>
    <property type="match status" value="1"/>
</dbReference>
<dbReference type="PRINTS" id="PR00906">
    <property type="entry name" value="SECA"/>
</dbReference>
<evidence type="ECO:0000256" key="14">
    <source>
        <dbReference type="ARBA" id="ARBA00023136"/>
    </source>
</evidence>
<evidence type="ECO:0000256" key="5">
    <source>
        <dbReference type="ARBA" id="ARBA00022475"/>
    </source>
</evidence>
<dbReference type="SUPFAM" id="SSF81886">
    <property type="entry name" value="Helical scaffold and wing domains of SecA"/>
    <property type="match status" value="1"/>
</dbReference>
<dbReference type="NCBIfam" id="NF009538">
    <property type="entry name" value="PRK12904.1"/>
    <property type="match status" value="1"/>
</dbReference>
<dbReference type="FunFam" id="3.40.50.300:FF:000334">
    <property type="entry name" value="Protein translocase subunit SecA"/>
    <property type="match status" value="1"/>
</dbReference>
<evidence type="ECO:0000256" key="15">
    <source>
        <dbReference type="HAMAP-Rule" id="MF_01382"/>
    </source>
</evidence>
<dbReference type="Gene3D" id="3.90.1440.10">
    <property type="entry name" value="SecA, preprotein cross-linking domain"/>
    <property type="match status" value="1"/>
</dbReference>
<evidence type="ECO:0000256" key="13">
    <source>
        <dbReference type="ARBA" id="ARBA00023010"/>
    </source>
</evidence>
<evidence type="ECO:0000256" key="9">
    <source>
        <dbReference type="ARBA" id="ARBA00022833"/>
    </source>
</evidence>
<evidence type="ECO:0000259" key="20">
    <source>
        <dbReference type="PROSITE" id="PS51196"/>
    </source>
</evidence>
<dbReference type="InterPro" id="IPR036670">
    <property type="entry name" value="SecA_X-link_sf"/>
</dbReference>
<dbReference type="SMART" id="SM00958">
    <property type="entry name" value="SecA_PP_bind"/>
    <property type="match status" value="1"/>
</dbReference>
<proteinExistence type="inferred from homology"/>
<comment type="subunit">
    <text evidence="15">Monomer and homodimer. Part of the essential Sec protein translocation apparatus which comprises SecA, SecYEG and auxiliary proteins SecDF. Other proteins may also be involved.</text>
</comment>
<feature type="domain" description="SecA family profile" evidence="20">
    <location>
        <begin position="1"/>
        <end position="646"/>
    </location>
</feature>
<dbReference type="GO" id="GO:0005524">
    <property type="term" value="F:ATP binding"/>
    <property type="evidence" value="ECO:0007669"/>
    <property type="project" value="UniProtKB-UniRule"/>
</dbReference>
<evidence type="ECO:0000256" key="1">
    <source>
        <dbReference type="ARBA" id="ARBA00001947"/>
    </source>
</evidence>
<evidence type="ECO:0000256" key="12">
    <source>
        <dbReference type="ARBA" id="ARBA00022967"/>
    </source>
</evidence>
<dbReference type="PANTHER" id="PTHR30612:SF0">
    <property type="entry name" value="CHLOROPLAST PROTEIN-TRANSPORTING ATPASE"/>
    <property type="match status" value="1"/>
</dbReference>
<dbReference type="GO" id="GO:0008564">
    <property type="term" value="F:protein-exporting ATPase activity"/>
    <property type="evidence" value="ECO:0007669"/>
    <property type="project" value="UniProtKB-EC"/>
</dbReference>
<comment type="similarity">
    <text evidence="3 15 16">Belongs to the SecA family.</text>
</comment>
<dbReference type="NCBIfam" id="TIGR00963">
    <property type="entry name" value="secA"/>
    <property type="match status" value="1"/>
</dbReference>
<keyword evidence="7" id="KW-0479">Metal-binding</keyword>
<dbReference type="GO" id="GO:0046872">
    <property type="term" value="F:metal ion binding"/>
    <property type="evidence" value="ECO:0007669"/>
    <property type="project" value="UniProtKB-KW"/>
</dbReference>
<keyword evidence="10 15" id="KW-0067">ATP-binding</keyword>
<keyword evidence="14 15" id="KW-0472">Membrane</keyword>
<dbReference type="PROSITE" id="PS51192">
    <property type="entry name" value="HELICASE_ATP_BIND_1"/>
    <property type="match status" value="1"/>
</dbReference>
<dbReference type="PANTHER" id="PTHR30612">
    <property type="entry name" value="SECA INNER MEMBRANE COMPONENT OF SEC PROTEIN SECRETION SYSTEM"/>
    <property type="match status" value="1"/>
</dbReference>
<dbReference type="CDD" id="cd17928">
    <property type="entry name" value="DEXDc_SecA"/>
    <property type="match status" value="1"/>
</dbReference>
<dbReference type="GO" id="GO:0005886">
    <property type="term" value="C:plasma membrane"/>
    <property type="evidence" value="ECO:0007669"/>
    <property type="project" value="UniProtKB-SubCell"/>
</dbReference>
<dbReference type="SUPFAM" id="SSF52540">
    <property type="entry name" value="P-loop containing nucleoside triphosphate hydrolases"/>
    <property type="match status" value="2"/>
</dbReference>
<evidence type="ECO:0000259" key="19">
    <source>
        <dbReference type="PROSITE" id="PS51194"/>
    </source>
</evidence>
<keyword evidence="5 15" id="KW-1003">Cell membrane</keyword>
<feature type="binding site" evidence="15">
    <location>
        <begin position="103"/>
        <end position="107"/>
    </location>
    <ligand>
        <name>ATP</name>
        <dbReference type="ChEBI" id="CHEBI:30616"/>
    </ligand>
</feature>
<dbReference type="GO" id="GO:0065002">
    <property type="term" value="P:intracellular protein transmembrane transport"/>
    <property type="evidence" value="ECO:0007669"/>
    <property type="project" value="UniProtKB-UniRule"/>
</dbReference>
<feature type="domain" description="Helicase C-terminal" evidence="19">
    <location>
        <begin position="436"/>
        <end position="651"/>
    </location>
</feature>
<keyword evidence="4 15" id="KW-0813">Transport</keyword>
<dbReference type="InterPro" id="IPR001650">
    <property type="entry name" value="Helicase_C-like"/>
</dbReference>
<evidence type="ECO:0000256" key="4">
    <source>
        <dbReference type="ARBA" id="ARBA00022448"/>
    </source>
</evidence>
<keyword evidence="13 15" id="KW-0811">Translocation</keyword>
<dbReference type="EMBL" id="DVNG01000064">
    <property type="protein sequence ID" value="HIU50260.1"/>
    <property type="molecule type" value="Genomic_DNA"/>
</dbReference>